<evidence type="ECO:0000256" key="6">
    <source>
        <dbReference type="RuleBase" id="RU003560"/>
    </source>
</evidence>
<comment type="similarity">
    <text evidence="2 6">Belongs to the class-III pyridoxal-phosphate-dependent aminotransferase family.</text>
</comment>
<sequence>MLSGVLKLRQLGSKLAVSEPASPVIKTLIPGPSSISLLNQYQGMSQDFKTVKFFVDYESCSGNYVADADGNLLLDTTGQDGTIPLGYNNQALLAQLANSNYMSNVMHRISCHTMPTDNWPELVKKILIPLAPAGLGEVFNSCGCSSGSNENALKSASIWYYKNKYGENYTPEQLASALKGKPPGVPDFAFVRLAGSYHSNLIGLGKETKYTPKLNMLWAPFPNRQYPQPNPSEESKALEETQKLFKTHQNICAFIIEPILSKGTYYATSKYYQELAKIVKENHAALIIDETFTGYGGSGKTWAFEHWEINPDILVYGGRTQISGYFMKPEFRPPQGYQISNTWCGDPLRLEQFKAIKAVVETQDLIEKTKNVGDYFYKKLANLLESKKGISGLRGLGLHIAFDFESKDKAWKFVGDMLGKGVFVNVVNEKTVQITPALVFNKQHVDVFVEAAESCL</sequence>
<keyword evidence="3" id="KW-0032">Aminotransferase</keyword>
<protein>
    <recommendedName>
        <fullName evidence="9">4-aminobutyrate--2-oxoglutarate transaminase</fullName>
    </recommendedName>
</protein>
<dbReference type="GO" id="GO:0005739">
    <property type="term" value="C:mitochondrion"/>
    <property type="evidence" value="ECO:0007669"/>
    <property type="project" value="TreeGrafter"/>
</dbReference>
<dbReference type="InterPro" id="IPR015422">
    <property type="entry name" value="PyrdxlP-dep_Trfase_small"/>
</dbReference>
<dbReference type="AlphaFoldDB" id="A0A1R2CP26"/>
<evidence type="ECO:0000256" key="2">
    <source>
        <dbReference type="ARBA" id="ARBA00008954"/>
    </source>
</evidence>
<accession>A0A1R2CP26</accession>
<name>A0A1R2CP26_9CILI</name>
<dbReference type="InterPro" id="IPR015424">
    <property type="entry name" value="PyrdxlP-dep_Trfase"/>
</dbReference>
<evidence type="ECO:0000256" key="5">
    <source>
        <dbReference type="ARBA" id="ARBA00022898"/>
    </source>
</evidence>
<dbReference type="GO" id="GO:0008483">
    <property type="term" value="F:transaminase activity"/>
    <property type="evidence" value="ECO:0007669"/>
    <property type="project" value="UniProtKB-KW"/>
</dbReference>
<evidence type="ECO:0000313" key="8">
    <source>
        <dbReference type="Proteomes" id="UP000187209"/>
    </source>
</evidence>
<dbReference type="GO" id="GO:0030170">
    <property type="term" value="F:pyridoxal phosphate binding"/>
    <property type="evidence" value="ECO:0007669"/>
    <property type="project" value="InterPro"/>
</dbReference>
<dbReference type="SUPFAM" id="SSF53383">
    <property type="entry name" value="PLP-dependent transferases"/>
    <property type="match status" value="1"/>
</dbReference>
<keyword evidence="5 6" id="KW-0663">Pyridoxal phosphate</keyword>
<dbReference type="InterPro" id="IPR005814">
    <property type="entry name" value="Aminotrans_3"/>
</dbReference>
<comment type="caution">
    <text evidence="7">The sequence shown here is derived from an EMBL/GenBank/DDBJ whole genome shotgun (WGS) entry which is preliminary data.</text>
</comment>
<dbReference type="Gene3D" id="3.90.1150.10">
    <property type="entry name" value="Aspartate Aminotransferase, domain 1"/>
    <property type="match status" value="1"/>
</dbReference>
<evidence type="ECO:0008006" key="9">
    <source>
        <dbReference type="Google" id="ProtNLM"/>
    </source>
</evidence>
<dbReference type="GO" id="GO:0009450">
    <property type="term" value="P:gamma-aminobutyric acid catabolic process"/>
    <property type="evidence" value="ECO:0007669"/>
    <property type="project" value="TreeGrafter"/>
</dbReference>
<gene>
    <name evidence="7" type="ORF">SteCoe_6835</name>
</gene>
<dbReference type="PANTHER" id="PTHR43206">
    <property type="entry name" value="AMINOTRANSFERASE"/>
    <property type="match status" value="1"/>
</dbReference>
<keyword evidence="8" id="KW-1185">Reference proteome</keyword>
<dbReference type="Pfam" id="PF00202">
    <property type="entry name" value="Aminotran_3"/>
    <property type="match status" value="1"/>
</dbReference>
<dbReference type="EMBL" id="MPUH01000096">
    <property type="protein sequence ID" value="OMJ90757.1"/>
    <property type="molecule type" value="Genomic_DNA"/>
</dbReference>
<dbReference type="InterPro" id="IPR015421">
    <property type="entry name" value="PyrdxlP-dep_Trfase_major"/>
</dbReference>
<dbReference type="PIRSF" id="PIRSF000521">
    <property type="entry name" value="Transaminase_4ab_Lys_Orn"/>
    <property type="match status" value="1"/>
</dbReference>
<keyword evidence="4" id="KW-0808">Transferase</keyword>
<comment type="cofactor">
    <cofactor evidence="1">
        <name>pyridoxal 5'-phosphate</name>
        <dbReference type="ChEBI" id="CHEBI:597326"/>
    </cofactor>
</comment>
<dbReference type="OrthoDB" id="312934at2759"/>
<evidence type="ECO:0000256" key="1">
    <source>
        <dbReference type="ARBA" id="ARBA00001933"/>
    </source>
</evidence>
<evidence type="ECO:0000256" key="4">
    <source>
        <dbReference type="ARBA" id="ARBA00022679"/>
    </source>
</evidence>
<dbReference type="Gene3D" id="3.40.640.10">
    <property type="entry name" value="Type I PLP-dependent aspartate aminotransferase-like (Major domain)"/>
    <property type="match status" value="1"/>
</dbReference>
<organism evidence="7 8">
    <name type="scientific">Stentor coeruleus</name>
    <dbReference type="NCBI Taxonomy" id="5963"/>
    <lineage>
        <taxon>Eukaryota</taxon>
        <taxon>Sar</taxon>
        <taxon>Alveolata</taxon>
        <taxon>Ciliophora</taxon>
        <taxon>Postciliodesmatophora</taxon>
        <taxon>Heterotrichea</taxon>
        <taxon>Heterotrichida</taxon>
        <taxon>Stentoridae</taxon>
        <taxon>Stentor</taxon>
    </lineage>
</organism>
<evidence type="ECO:0000313" key="7">
    <source>
        <dbReference type="EMBL" id="OMJ90757.1"/>
    </source>
</evidence>
<dbReference type="PANTHER" id="PTHR43206:SF1">
    <property type="entry name" value="4-AMINOBUTYRATE AMINOTRANSFERASE, MITOCHONDRIAL"/>
    <property type="match status" value="1"/>
</dbReference>
<dbReference type="Proteomes" id="UP000187209">
    <property type="component" value="Unassembled WGS sequence"/>
</dbReference>
<reference evidence="7 8" key="1">
    <citation type="submission" date="2016-11" db="EMBL/GenBank/DDBJ databases">
        <title>The macronuclear genome of Stentor coeruleus: a giant cell with tiny introns.</title>
        <authorList>
            <person name="Slabodnick M."/>
            <person name="Ruby J.G."/>
            <person name="Reiff S.B."/>
            <person name="Swart E.C."/>
            <person name="Gosai S."/>
            <person name="Prabakaran S."/>
            <person name="Witkowska E."/>
            <person name="Larue G.E."/>
            <person name="Fisher S."/>
            <person name="Freeman R.M."/>
            <person name="Gunawardena J."/>
            <person name="Chu W."/>
            <person name="Stover N.A."/>
            <person name="Gregory B.D."/>
            <person name="Nowacki M."/>
            <person name="Derisi J."/>
            <person name="Roy S.W."/>
            <person name="Marshall W.F."/>
            <person name="Sood P."/>
        </authorList>
    </citation>
    <scope>NUCLEOTIDE SEQUENCE [LARGE SCALE GENOMIC DNA]</scope>
    <source>
        <strain evidence="7">WM001</strain>
    </source>
</reference>
<proteinExistence type="inferred from homology"/>
<evidence type="ECO:0000256" key="3">
    <source>
        <dbReference type="ARBA" id="ARBA00022576"/>
    </source>
</evidence>